<dbReference type="PRINTS" id="PR00792">
    <property type="entry name" value="PEPSIN"/>
</dbReference>
<dbReference type="GO" id="GO:0006508">
    <property type="term" value="P:proteolysis"/>
    <property type="evidence" value="ECO:0007669"/>
    <property type="project" value="InterPro"/>
</dbReference>
<feature type="disulfide bond" evidence="3">
    <location>
        <begin position="70"/>
        <end position="77"/>
    </location>
</feature>
<evidence type="ECO:0000256" key="1">
    <source>
        <dbReference type="ARBA" id="ARBA00007447"/>
    </source>
</evidence>
<evidence type="ECO:0000313" key="6">
    <source>
        <dbReference type="EMBL" id="KAJ3261721.1"/>
    </source>
</evidence>
<dbReference type="InterPro" id="IPR021109">
    <property type="entry name" value="Peptidase_aspartic_dom_sf"/>
</dbReference>
<dbReference type="SUPFAM" id="SSF50630">
    <property type="entry name" value="Acid proteases"/>
    <property type="match status" value="1"/>
</dbReference>
<dbReference type="Pfam" id="PF00026">
    <property type="entry name" value="Asp"/>
    <property type="match status" value="1"/>
</dbReference>
<evidence type="ECO:0000256" key="4">
    <source>
        <dbReference type="SAM" id="SignalP"/>
    </source>
</evidence>
<accession>A0AAD5Y6P9</accession>
<dbReference type="Gene3D" id="2.40.70.10">
    <property type="entry name" value="Acid Proteases"/>
    <property type="match status" value="2"/>
</dbReference>
<dbReference type="EMBL" id="JADGKB010000004">
    <property type="protein sequence ID" value="KAJ3261721.1"/>
    <property type="molecule type" value="Genomic_DNA"/>
</dbReference>
<dbReference type="PANTHER" id="PTHR47966">
    <property type="entry name" value="BETA-SITE APP-CLEAVING ENZYME, ISOFORM A-RELATED"/>
    <property type="match status" value="1"/>
</dbReference>
<comment type="similarity">
    <text evidence="1">Belongs to the peptidase A1 family.</text>
</comment>
<evidence type="ECO:0000313" key="7">
    <source>
        <dbReference type="Proteomes" id="UP001210925"/>
    </source>
</evidence>
<dbReference type="InterPro" id="IPR034164">
    <property type="entry name" value="Pepsin-like_dom"/>
</dbReference>
<dbReference type="GO" id="GO:0004190">
    <property type="term" value="F:aspartic-type endopeptidase activity"/>
    <property type="evidence" value="ECO:0007669"/>
    <property type="project" value="InterPro"/>
</dbReference>
<gene>
    <name evidence="6" type="ORF">HK103_004672</name>
</gene>
<feature type="domain" description="Peptidase A1" evidence="5">
    <location>
        <begin position="40"/>
        <end position="351"/>
    </location>
</feature>
<feature type="active site" evidence="2">
    <location>
        <position position="57"/>
    </location>
</feature>
<dbReference type="AlphaFoldDB" id="A0AAD5Y6P9"/>
<keyword evidence="7" id="KW-1185">Reference proteome</keyword>
<reference evidence="6" key="1">
    <citation type="submission" date="2020-05" db="EMBL/GenBank/DDBJ databases">
        <title>Phylogenomic resolution of chytrid fungi.</title>
        <authorList>
            <person name="Stajich J.E."/>
            <person name="Amses K."/>
            <person name="Simmons R."/>
            <person name="Seto K."/>
            <person name="Myers J."/>
            <person name="Bonds A."/>
            <person name="Quandt C.A."/>
            <person name="Barry K."/>
            <person name="Liu P."/>
            <person name="Grigoriev I."/>
            <person name="Longcore J.E."/>
            <person name="James T.Y."/>
        </authorList>
    </citation>
    <scope>NUCLEOTIDE SEQUENCE</scope>
    <source>
        <strain evidence="6">PLAUS21</strain>
    </source>
</reference>
<keyword evidence="3" id="KW-1015">Disulfide bond</keyword>
<proteinExistence type="inferred from homology"/>
<evidence type="ECO:0000256" key="2">
    <source>
        <dbReference type="PIRSR" id="PIRSR601461-1"/>
    </source>
</evidence>
<evidence type="ECO:0000256" key="3">
    <source>
        <dbReference type="PIRSR" id="PIRSR601461-2"/>
    </source>
</evidence>
<feature type="signal peptide" evidence="4">
    <location>
        <begin position="1"/>
        <end position="16"/>
    </location>
</feature>
<feature type="disulfide bond" evidence="3">
    <location>
        <begin position="282"/>
        <end position="315"/>
    </location>
</feature>
<feature type="chain" id="PRO_5042025449" description="Peptidase A1 domain-containing protein" evidence="4">
    <location>
        <begin position="17"/>
        <end position="355"/>
    </location>
</feature>
<dbReference type="CDD" id="cd05471">
    <property type="entry name" value="pepsin_like"/>
    <property type="match status" value="1"/>
</dbReference>
<dbReference type="InterPro" id="IPR001461">
    <property type="entry name" value="Aspartic_peptidase_A1"/>
</dbReference>
<dbReference type="Proteomes" id="UP001210925">
    <property type="component" value="Unassembled WGS sequence"/>
</dbReference>
<dbReference type="PANTHER" id="PTHR47966:SF51">
    <property type="entry name" value="BETA-SITE APP-CLEAVING ENZYME, ISOFORM A-RELATED"/>
    <property type="match status" value="1"/>
</dbReference>
<keyword evidence="4" id="KW-0732">Signal</keyword>
<dbReference type="PROSITE" id="PS51767">
    <property type="entry name" value="PEPTIDASE_A1"/>
    <property type="match status" value="1"/>
</dbReference>
<organism evidence="6 7">
    <name type="scientific">Boothiomyces macroporosus</name>
    <dbReference type="NCBI Taxonomy" id="261099"/>
    <lineage>
        <taxon>Eukaryota</taxon>
        <taxon>Fungi</taxon>
        <taxon>Fungi incertae sedis</taxon>
        <taxon>Chytridiomycota</taxon>
        <taxon>Chytridiomycota incertae sedis</taxon>
        <taxon>Chytridiomycetes</taxon>
        <taxon>Rhizophydiales</taxon>
        <taxon>Terramycetaceae</taxon>
        <taxon>Boothiomyces</taxon>
    </lineage>
</organism>
<evidence type="ECO:0000259" key="5">
    <source>
        <dbReference type="PROSITE" id="PS51767"/>
    </source>
</evidence>
<feature type="active site" evidence="2">
    <location>
        <position position="247"/>
    </location>
</feature>
<protein>
    <recommendedName>
        <fullName evidence="5">Peptidase A1 domain-containing protein</fullName>
    </recommendedName>
</protein>
<sequence>MPSIQPILSLLGIAAALQTFPISRSKVSTTSMTNVRSAFYTVQAAVGNQQILNLDLDTGSSDTWFRSSLCTSTDGSCPLPKEFVASDPTIVDLHASFDINYADKSKATCEIYLVDFTLGGFKTKLPVGLTTTMAGFNNTPERDGLLGLGFNDLSKISSALHGSNANWFDSLGLTGNNQMFSVFLSLSEIDKGELTIGGYDSSKINGEIYYFPLSSSNSWQIDVTGMKYQIETQAGPAQISLKSMLIDTGSTNIYLEKSVADTINTILGAAYDSKKKNYIIDCKKINDGPDLSFVIQDTTFSIPSTYYISQSSNYCFTRIKASTSKIIIFGDLFMKAFYTIFDKGNKQIGLAVAQQ</sequence>
<comment type="caution">
    <text evidence="6">The sequence shown here is derived from an EMBL/GenBank/DDBJ whole genome shotgun (WGS) entry which is preliminary data.</text>
</comment>
<dbReference type="InterPro" id="IPR033121">
    <property type="entry name" value="PEPTIDASE_A1"/>
</dbReference>
<name>A0AAD5Y6P9_9FUNG</name>